<evidence type="ECO:0000313" key="2">
    <source>
        <dbReference type="Proteomes" id="UP000003835"/>
    </source>
</evidence>
<dbReference type="HOGENOM" id="CLU_2648265_0_0_3"/>
<sequence>MTVFSQKDALTLKTTTADPQFWEEFQVWVIQMHNFKNPPLISQSKSSQAKAETENCIAFWNAAIATSYSSNLDNSS</sequence>
<evidence type="ECO:0000313" key="1">
    <source>
        <dbReference type="EMBL" id="EDX76620.1"/>
    </source>
</evidence>
<accession>B4VN70</accession>
<protein>
    <submittedName>
        <fullName evidence="1">Uncharacterized protein</fullName>
    </submittedName>
</protein>
<dbReference type="EMBL" id="DS989846">
    <property type="protein sequence ID" value="EDX76620.1"/>
    <property type="molecule type" value="Genomic_DNA"/>
</dbReference>
<keyword evidence="2" id="KW-1185">Reference proteome</keyword>
<reference evidence="1 2" key="1">
    <citation type="submission" date="2008-07" db="EMBL/GenBank/DDBJ databases">
        <authorList>
            <person name="Tandeau de Marsac N."/>
            <person name="Ferriera S."/>
            <person name="Johnson J."/>
            <person name="Kravitz S."/>
            <person name="Beeson K."/>
            <person name="Sutton G."/>
            <person name="Rogers Y.-H."/>
            <person name="Friedman R."/>
            <person name="Frazier M."/>
            <person name="Venter J.C."/>
        </authorList>
    </citation>
    <scope>NUCLEOTIDE SEQUENCE [LARGE SCALE GENOMIC DNA]</scope>
    <source>
        <strain evidence="1 2">PCC 7420</strain>
    </source>
</reference>
<proteinExistence type="predicted"/>
<organism evidence="1 2">
    <name type="scientific">Coleofasciculus chthonoplastes PCC 7420</name>
    <dbReference type="NCBI Taxonomy" id="118168"/>
    <lineage>
        <taxon>Bacteria</taxon>
        <taxon>Bacillati</taxon>
        <taxon>Cyanobacteriota</taxon>
        <taxon>Cyanophyceae</taxon>
        <taxon>Coleofasciculales</taxon>
        <taxon>Coleofasciculaceae</taxon>
        <taxon>Coleofasciculus</taxon>
    </lineage>
</organism>
<dbReference type="AlphaFoldDB" id="B4VN70"/>
<gene>
    <name evidence="1" type="ORF">MC7420_4876</name>
</gene>
<name>B4VN70_9CYAN</name>
<dbReference type="Proteomes" id="UP000003835">
    <property type="component" value="Unassembled WGS sequence"/>
</dbReference>